<name>A0AA38XDN2_9EURO</name>
<proteinExistence type="predicted"/>
<dbReference type="PANTHER" id="PTHR28155:SF1">
    <property type="entry name" value="DNA-DIRECTED RNA POLYMERASE I SUBUNIT RPA34.5-DOMAIN-CONTAINING PROTEIN"/>
    <property type="match status" value="1"/>
</dbReference>
<evidence type="ECO:0000313" key="3">
    <source>
        <dbReference type="Proteomes" id="UP001172673"/>
    </source>
</evidence>
<feature type="compositionally biased region" description="Acidic residues" evidence="1">
    <location>
        <begin position="18"/>
        <end position="29"/>
    </location>
</feature>
<feature type="compositionally biased region" description="Acidic residues" evidence="1">
    <location>
        <begin position="50"/>
        <end position="71"/>
    </location>
</feature>
<dbReference type="Gene3D" id="6.20.250.70">
    <property type="match status" value="1"/>
</dbReference>
<evidence type="ECO:0000256" key="1">
    <source>
        <dbReference type="SAM" id="MobiDB-lite"/>
    </source>
</evidence>
<sequence length="304" mass="32808">MAQPKRTFPLSEERIYDSSDEDDVNDATDLETLTSKPKYMNGATDHGDNDMEDSSDVGEEKSAEDDDESEDDKAASENGSATTSASSKTSQKSDSSSTPEPATPESHISKAAIPPKSFKAPKDFEPVALPASGNGFDDSPNTLIWIISAPSDVPIDSIKELNVEAVMRGEAVLTHNGIAYGMQPASHGPETSVIDRTSTGKYQQVEKKVERSFIMREISTHVKIPSAADIPVAFTATQVGKPREPRKQPEGLKPRYSPFGAVSLPAAEPDTDVDMADISDHASPKTASRKQSNEKKSAKRKKRD</sequence>
<comment type="caution">
    <text evidence="2">The sequence shown here is derived from an EMBL/GenBank/DDBJ whole genome shotgun (WGS) entry which is preliminary data.</text>
</comment>
<dbReference type="InterPro" id="IPR013240">
    <property type="entry name" value="DNA-dir_RNA_pol1_su_RPA34"/>
</dbReference>
<dbReference type="EMBL" id="JAPDRK010000006">
    <property type="protein sequence ID" value="KAJ9611556.1"/>
    <property type="molecule type" value="Genomic_DNA"/>
</dbReference>
<dbReference type="PANTHER" id="PTHR28155">
    <property type="entry name" value="ACR243WP"/>
    <property type="match status" value="1"/>
</dbReference>
<accession>A0AA38XDN2</accession>
<evidence type="ECO:0000313" key="2">
    <source>
        <dbReference type="EMBL" id="KAJ9611556.1"/>
    </source>
</evidence>
<dbReference type="Pfam" id="PF08208">
    <property type="entry name" value="RNA_polI_A34"/>
    <property type="match status" value="1"/>
</dbReference>
<feature type="compositionally biased region" description="Basic and acidic residues" evidence="1">
    <location>
        <begin position="241"/>
        <end position="253"/>
    </location>
</feature>
<dbReference type="GO" id="GO:0006360">
    <property type="term" value="P:transcription by RNA polymerase I"/>
    <property type="evidence" value="ECO:0007669"/>
    <property type="project" value="InterPro"/>
</dbReference>
<evidence type="ECO:0008006" key="4">
    <source>
        <dbReference type="Google" id="ProtNLM"/>
    </source>
</evidence>
<feature type="region of interest" description="Disordered" evidence="1">
    <location>
        <begin position="236"/>
        <end position="304"/>
    </location>
</feature>
<protein>
    <recommendedName>
        <fullName evidence="4">RNA polymerase I, subunit RPA34.5</fullName>
    </recommendedName>
</protein>
<dbReference type="Proteomes" id="UP001172673">
    <property type="component" value="Unassembled WGS sequence"/>
</dbReference>
<keyword evidence="3" id="KW-1185">Reference proteome</keyword>
<gene>
    <name evidence="2" type="ORF">H2200_004740</name>
</gene>
<feature type="region of interest" description="Disordered" evidence="1">
    <location>
        <begin position="1"/>
        <end position="121"/>
    </location>
</feature>
<dbReference type="AlphaFoldDB" id="A0AA38XDN2"/>
<dbReference type="InterPro" id="IPR053263">
    <property type="entry name" value="Euk_RPA34_RNAP_subunit"/>
</dbReference>
<organism evidence="2 3">
    <name type="scientific">Cladophialophora chaetospira</name>
    <dbReference type="NCBI Taxonomy" id="386627"/>
    <lineage>
        <taxon>Eukaryota</taxon>
        <taxon>Fungi</taxon>
        <taxon>Dikarya</taxon>
        <taxon>Ascomycota</taxon>
        <taxon>Pezizomycotina</taxon>
        <taxon>Eurotiomycetes</taxon>
        <taxon>Chaetothyriomycetidae</taxon>
        <taxon>Chaetothyriales</taxon>
        <taxon>Herpotrichiellaceae</taxon>
        <taxon>Cladophialophora</taxon>
    </lineage>
</organism>
<feature type="compositionally biased region" description="Low complexity" evidence="1">
    <location>
        <begin position="76"/>
        <end position="106"/>
    </location>
</feature>
<reference evidence="2" key="1">
    <citation type="submission" date="2022-10" db="EMBL/GenBank/DDBJ databases">
        <title>Culturing micro-colonial fungi from biological soil crusts in the Mojave desert and describing Neophaeococcomyces mojavensis, and introducing the new genera and species Taxawa tesnikishii.</title>
        <authorList>
            <person name="Kurbessoian T."/>
            <person name="Stajich J.E."/>
        </authorList>
    </citation>
    <scope>NUCLEOTIDE SEQUENCE</scope>
    <source>
        <strain evidence="2">TK_41</strain>
    </source>
</reference>